<evidence type="ECO:0000313" key="1">
    <source>
        <dbReference type="EMBL" id="KAK9287711.1"/>
    </source>
</evidence>
<dbReference type="InterPro" id="IPR001128">
    <property type="entry name" value="Cyt_P450"/>
</dbReference>
<name>A0AAP0X2Y7_LIQFO</name>
<organism evidence="1 2">
    <name type="scientific">Liquidambar formosana</name>
    <name type="common">Formosan gum</name>
    <dbReference type="NCBI Taxonomy" id="63359"/>
    <lineage>
        <taxon>Eukaryota</taxon>
        <taxon>Viridiplantae</taxon>
        <taxon>Streptophyta</taxon>
        <taxon>Embryophyta</taxon>
        <taxon>Tracheophyta</taxon>
        <taxon>Spermatophyta</taxon>
        <taxon>Magnoliopsida</taxon>
        <taxon>eudicotyledons</taxon>
        <taxon>Gunneridae</taxon>
        <taxon>Pentapetalae</taxon>
        <taxon>Saxifragales</taxon>
        <taxon>Altingiaceae</taxon>
        <taxon>Liquidambar</taxon>
    </lineage>
</organism>
<dbReference type="Proteomes" id="UP001415857">
    <property type="component" value="Unassembled WGS sequence"/>
</dbReference>
<dbReference type="Pfam" id="PF00067">
    <property type="entry name" value="p450"/>
    <property type="match status" value="1"/>
</dbReference>
<dbReference type="SUPFAM" id="SSF48264">
    <property type="entry name" value="Cytochrome P450"/>
    <property type="match status" value="1"/>
</dbReference>
<proteinExistence type="predicted"/>
<dbReference type="GO" id="GO:0005506">
    <property type="term" value="F:iron ion binding"/>
    <property type="evidence" value="ECO:0007669"/>
    <property type="project" value="InterPro"/>
</dbReference>
<dbReference type="GO" id="GO:0016705">
    <property type="term" value="F:oxidoreductase activity, acting on paired donors, with incorporation or reduction of molecular oxygen"/>
    <property type="evidence" value="ECO:0007669"/>
    <property type="project" value="InterPro"/>
</dbReference>
<protein>
    <recommendedName>
        <fullName evidence="3">Cytochrome P450</fullName>
    </recommendedName>
</protein>
<dbReference type="InterPro" id="IPR036396">
    <property type="entry name" value="Cyt_P450_sf"/>
</dbReference>
<comment type="caution">
    <text evidence="1">The sequence shown here is derived from an EMBL/GenBank/DDBJ whole genome shotgun (WGS) entry which is preliminary data.</text>
</comment>
<dbReference type="PANTHER" id="PTHR47952:SF3">
    <property type="entry name" value="CYTOCHROME P450 71B3-LIKE"/>
    <property type="match status" value="1"/>
</dbReference>
<accession>A0AAP0X2Y7</accession>
<gene>
    <name evidence="1" type="ORF">L1049_016150</name>
</gene>
<keyword evidence="2" id="KW-1185">Reference proteome</keyword>
<dbReference type="GO" id="GO:0004497">
    <property type="term" value="F:monooxygenase activity"/>
    <property type="evidence" value="ECO:0007669"/>
    <property type="project" value="InterPro"/>
</dbReference>
<dbReference type="GO" id="GO:0020037">
    <property type="term" value="F:heme binding"/>
    <property type="evidence" value="ECO:0007669"/>
    <property type="project" value="InterPro"/>
</dbReference>
<evidence type="ECO:0008006" key="3">
    <source>
        <dbReference type="Google" id="ProtNLM"/>
    </source>
</evidence>
<sequence>MQDTFVGEIDASSITIVWAMSDLGKNPRVLNKVQAEIRGCVGKKAKLDQDDLKNLKYSKMEVK</sequence>
<dbReference type="Gene3D" id="1.10.630.10">
    <property type="entry name" value="Cytochrome P450"/>
    <property type="match status" value="1"/>
</dbReference>
<reference evidence="1 2" key="1">
    <citation type="journal article" date="2024" name="Plant J.">
        <title>Genome sequences and population genomics reveal climatic adaptation and genomic divergence between two closely related sweetgum species.</title>
        <authorList>
            <person name="Xu W.Q."/>
            <person name="Ren C.Q."/>
            <person name="Zhang X.Y."/>
            <person name="Comes H.P."/>
            <person name="Liu X.H."/>
            <person name="Li Y.G."/>
            <person name="Kettle C.J."/>
            <person name="Jalonen R."/>
            <person name="Gaisberger H."/>
            <person name="Ma Y.Z."/>
            <person name="Qiu Y.X."/>
        </authorList>
    </citation>
    <scope>NUCLEOTIDE SEQUENCE [LARGE SCALE GENOMIC DNA]</scope>
    <source>
        <strain evidence="1">Hangzhou</strain>
    </source>
</reference>
<dbReference type="PANTHER" id="PTHR47952">
    <property type="entry name" value="TRYPTAMINE 5-HYDROXYLASE"/>
    <property type="match status" value="1"/>
</dbReference>
<evidence type="ECO:0000313" key="2">
    <source>
        <dbReference type="Proteomes" id="UP001415857"/>
    </source>
</evidence>
<dbReference type="AlphaFoldDB" id="A0AAP0X2Y7"/>
<dbReference type="EMBL" id="JBBPBK010000003">
    <property type="protein sequence ID" value="KAK9287711.1"/>
    <property type="molecule type" value="Genomic_DNA"/>
</dbReference>